<dbReference type="InterPro" id="IPR001656">
    <property type="entry name" value="PsdUridine_synth_TruD"/>
</dbReference>
<dbReference type="InterPro" id="IPR042214">
    <property type="entry name" value="TruD_catalytic"/>
</dbReference>
<evidence type="ECO:0000256" key="1">
    <source>
        <dbReference type="ARBA" id="ARBA00007953"/>
    </source>
</evidence>
<dbReference type="PIRSF" id="PIRSF037016">
    <property type="entry name" value="Pseudouridin_synth_euk_prd"/>
    <property type="match status" value="1"/>
</dbReference>
<comment type="catalytic activity">
    <reaction evidence="4">
        <text>uridine(13) in tRNA = pseudouridine(13) in tRNA</text>
        <dbReference type="Rhea" id="RHEA:42540"/>
        <dbReference type="Rhea" id="RHEA-COMP:10105"/>
        <dbReference type="Rhea" id="RHEA-COMP:10106"/>
        <dbReference type="ChEBI" id="CHEBI:65314"/>
        <dbReference type="ChEBI" id="CHEBI:65315"/>
        <dbReference type="EC" id="5.4.99.27"/>
    </reaction>
</comment>
<evidence type="ECO:0000256" key="4">
    <source>
        <dbReference type="HAMAP-Rule" id="MF_01082"/>
    </source>
</evidence>
<protein>
    <recommendedName>
        <fullName evidence="4">Probable tRNA pseudouridine synthase D</fullName>
        <ecNumber evidence="4">5.4.99.27</ecNumber>
    </recommendedName>
    <alternativeName>
        <fullName evidence="4">tRNA pseudouridine(13) synthase</fullName>
    </alternativeName>
    <alternativeName>
        <fullName evidence="4">tRNA pseudouridylate synthase D</fullName>
    </alternativeName>
    <alternativeName>
        <fullName evidence="4">tRNA-uridine isomerase D</fullName>
    </alternativeName>
</protein>
<dbReference type="SUPFAM" id="SSF55120">
    <property type="entry name" value="Pseudouridine synthase"/>
    <property type="match status" value="1"/>
</dbReference>
<sequence length="443" mass="50427">MIMISRSRSRLDEKLGMLYYSTSSSPINGRIRTFTEDFIVEEILRDKTVVPVNVNSRISLPLCDVVKGNYVRAILIKKGYDTLSAIFYLSKKFKLPISAFSYLGLKDARALSSQLISIKIDYPISYYGERILLTNSKQSLLPVKAHELYGNKFTITIRSISLKSEDAVRRVQRIFSELSSFGGVLAYFGYQRFGTLNPITHKIGKAIVKRNIDLAVSYLINSNIGEKDPIKTGLRPRKNEVLDYERIVRRFFTKKSNALKAIKKVPLPIRRLFIHAYQSYLFNRILSERIKLGLPINRAVIGDLVGLPIFGSVSPQYVFHVDKNNLDKVNSLIKRNLISVVLPVPGYAIKKLPIGLAKEPIQGVLDDEGISFNDFLIDMLPNLRSPGTYRPVIFQVENFKIMSLLRNESSLSIKIQFSLRRGFYATMFLRELIKPFDPALLGF</sequence>
<feature type="active site" description="Nucleophile" evidence="4">
    <location>
        <position position="107"/>
    </location>
</feature>
<dbReference type="InterPro" id="IPR020119">
    <property type="entry name" value="PsdUridine_synth_TruD_CS"/>
</dbReference>
<reference evidence="6 7" key="1">
    <citation type="submission" date="2018-06" db="EMBL/GenBank/DDBJ databases">
        <title>Extensive metabolic versatility and redundancy in microbially diverse, dynamic hydrothermal sediments.</title>
        <authorList>
            <person name="Dombrowski N."/>
            <person name="Teske A."/>
            <person name="Baker B.J."/>
        </authorList>
    </citation>
    <scope>NUCLEOTIDE SEQUENCE [LARGE SCALE GENOMIC DNA]</scope>
    <source>
        <strain evidence="6">B30_G17</strain>
    </source>
</reference>
<organism evidence="6 7">
    <name type="scientific">Thermoproteota archaeon</name>
    <dbReference type="NCBI Taxonomy" id="2056631"/>
    <lineage>
        <taxon>Archaea</taxon>
        <taxon>Thermoproteota</taxon>
    </lineage>
</organism>
<comment type="caution">
    <text evidence="6">The sequence shown here is derived from an EMBL/GenBank/DDBJ whole genome shotgun (WGS) entry which is preliminary data.</text>
</comment>
<evidence type="ECO:0000256" key="3">
    <source>
        <dbReference type="ARBA" id="ARBA00023235"/>
    </source>
</evidence>
<evidence type="ECO:0000259" key="5">
    <source>
        <dbReference type="PROSITE" id="PS50984"/>
    </source>
</evidence>
<dbReference type="PROSITE" id="PS50984">
    <property type="entry name" value="TRUD"/>
    <property type="match status" value="1"/>
</dbReference>
<dbReference type="PANTHER" id="PTHR13326:SF21">
    <property type="entry name" value="PSEUDOURIDYLATE SYNTHASE PUS7L"/>
    <property type="match status" value="1"/>
</dbReference>
<dbReference type="Proteomes" id="UP000281962">
    <property type="component" value="Unassembled WGS sequence"/>
</dbReference>
<keyword evidence="3 4" id="KW-0413">Isomerase</keyword>
<feature type="domain" description="TRUD" evidence="5">
    <location>
        <begin position="183"/>
        <end position="395"/>
    </location>
</feature>
<accession>A0A497ERW6</accession>
<dbReference type="HAMAP" id="MF_01082">
    <property type="entry name" value="TruD"/>
    <property type="match status" value="1"/>
</dbReference>
<evidence type="ECO:0000256" key="2">
    <source>
        <dbReference type="ARBA" id="ARBA00022694"/>
    </source>
</evidence>
<gene>
    <name evidence="4" type="primary">truD</name>
    <name evidence="6" type="ORF">DRJ21_02105</name>
</gene>
<dbReference type="EC" id="5.4.99.27" evidence="4"/>
<dbReference type="PANTHER" id="PTHR13326">
    <property type="entry name" value="TRNA PSEUDOURIDINE SYNTHASE D"/>
    <property type="match status" value="1"/>
</dbReference>
<proteinExistence type="inferred from homology"/>
<name>A0A497ERW6_9CREN</name>
<dbReference type="Gene3D" id="3.30.70.3160">
    <property type="match status" value="1"/>
</dbReference>
<dbReference type="GO" id="GO:0160150">
    <property type="term" value="F:tRNA pseudouridine(13) synthase activity"/>
    <property type="evidence" value="ECO:0007669"/>
    <property type="project" value="UniProtKB-EC"/>
</dbReference>
<dbReference type="GO" id="GO:0031119">
    <property type="term" value="P:tRNA pseudouridine synthesis"/>
    <property type="evidence" value="ECO:0007669"/>
    <property type="project" value="UniProtKB-UniRule"/>
</dbReference>
<dbReference type="Pfam" id="PF01142">
    <property type="entry name" value="TruD"/>
    <property type="match status" value="1"/>
</dbReference>
<dbReference type="Gene3D" id="3.30.2350.20">
    <property type="entry name" value="TruD, catalytic domain"/>
    <property type="match status" value="1"/>
</dbReference>
<dbReference type="InterPro" id="IPR011760">
    <property type="entry name" value="PsdUridine_synth_TruD_insert"/>
</dbReference>
<evidence type="ECO:0000313" key="7">
    <source>
        <dbReference type="Proteomes" id="UP000281962"/>
    </source>
</evidence>
<dbReference type="PROSITE" id="PS01268">
    <property type="entry name" value="UPF0024"/>
    <property type="match status" value="1"/>
</dbReference>
<dbReference type="AlphaFoldDB" id="A0A497ERW6"/>
<dbReference type="InterPro" id="IPR020103">
    <property type="entry name" value="PsdUridine_synth_cat_dom_sf"/>
</dbReference>
<keyword evidence="2 4" id="KW-0819">tRNA processing</keyword>
<dbReference type="EMBL" id="QMQY01000082">
    <property type="protein sequence ID" value="RLE49866.1"/>
    <property type="molecule type" value="Genomic_DNA"/>
</dbReference>
<dbReference type="Gene3D" id="1.10.1510.30">
    <property type="match status" value="1"/>
</dbReference>
<evidence type="ECO:0000313" key="6">
    <source>
        <dbReference type="EMBL" id="RLE49866.1"/>
    </source>
</evidence>
<comment type="function">
    <text evidence="4">Could be responsible for synthesis of pseudouridine from uracil-13 in transfer RNAs.</text>
</comment>
<dbReference type="GO" id="GO:0003723">
    <property type="term" value="F:RNA binding"/>
    <property type="evidence" value="ECO:0007669"/>
    <property type="project" value="InterPro"/>
</dbReference>
<comment type="similarity">
    <text evidence="1 4">Belongs to the pseudouridine synthase TruD family.</text>
</comment>